<reference evidence="1 2" key="1">
    <citation type="submission" date="2016-01" db="EMBL/GenBank/DDBJ databases">
        <title>Genome sequence of the acidophilic iron oxidising Ferrovum strain Z-31.</title>
        <authorList>
            <person name="Poehlein A."/>
            <person name="Ullrich S.R."/>
            <person name="Schloemann M."/>
            <person name="Muehling M."/>
            <person name="Daniel R."/>
        </authorList>
    </citation>
    <scope>NUCLEOTIDE SEQUENCE [LARGE SCALE GENOMIC DNA]</scope>
    <source>
        <strain evidence="1 2">Z-31</strain>
    </source>
</reference>
<name>A0A149VWC2_9PROT</name>
<comment type="caution">
    <text evidence="1">The sequence shown here is derived from an EMBL/GenBank/DDBJ whole genome shotgun (WGS) entry which is preliminary data.</text>
</comment>
<dbReference type="AlphaFoldDB" id="A0A149VWC2"/>
<dbReference type="Proteomes" id="UP000075653">
    <property type="component" value="Unassembled WGS sequence"/>
</dbReference>
<dbReference type="InterPro" id="IPR032598">
    <property type="entry name" value="RsaM-like"/>
</dbReference>
<evidence type="ECO:0008006" key="3">
    <source>
        <dbReference type="Google" id="ProtNLM"/>
    </source>
</evidence>
<dbReference type="PATRIC" id="fig|1789004.3.peg.2391"/>
<protein>
    <recommendedName>
        <fullName evidence="3">DUF4902 domain-containing protein</fullName>
    </recommendedName>
</protein>
<gene>
    <name evidence="1" type="ORF">FEMY_22720</name>
</gene>
<sequence>MNSETDADSYPSIRMSMITLSDDSYIRLTLKTFIVTPLVHLLSALDDDKPITPQVGANISRISGYTEWLSTTAPIITLGWDWELDASQGQLLYVRLGAPRSNIMLVNAMAHDLGPIKTSMLLETVIDALAWQREIHQYIVIRYA</sequence>
<dbReference type="EMBL" id="LRRD01000093">
    <property type="protein sequence ID" value="KXW57204.1"/>
    <property type="molecule type" value="Genomic_DNA"/>
</dbReference>
<evidence type="ECO:0000313" key="2">
    <source>
        <dbReference type="Proteomes" id="UP000075653"/>
    </source>
</evidence>
<proteinExistence type="predicted"/>
<accession>A0A149VWC2</accession>
<organism evidence="1 2">
    <name type="scientific">Ferrovum myxofaciens</name>
    <dbReference type="NCBI Taxonomy" id="416213"/>
    <lineage>
        <taxon>Bacteria</taxon>
        <taxon>Pseudomonadati</taxon>
        <taxon>Pseudomonadota</taxon>
        <taxon>Betaproteobacteria</taxon>
        <taxon>Ferrovales</taxon>
        <taxon>Ferrovaceae</taxon>
        <taxon>Ferrovum</taxon>
    </lineage>
</organism>
<evidence type="ECO:0000313" key="1">
    <source>
        <dbReference type="EMBL" id="KXW57204.1"/>
    </source>
</evidence>
<keyword evidence="2" id="KW-1185">Reference proteome</keyword>
<dbReference type="RefSeq" id="WP_197456542.1">
    <property type="nucleotide sequence ID" value="NZ_LRRD01000093.1"/>
</dbReference>
<dbReference type="Gene3D" id="3.10.450.610">
    <property type="match status" value="1"/>
</dbReference>
<dbReference type="Pfam" id="PF16245">
    <property type="entry name" value="DUF4902"/>
    <property type="match status" value="1"/>
</dbReference>